<keyword evidence="10 13" id="KW-1133">Transmembrane helix</keyword>
<evidence type="ECO:0000256" key="6">
    <source>
        <dbReference type="ARBA" id="ARBA00022617"/>
    </source>
</evidence>
<dbReference type="AlphaFoldDB" id="A0A9D1RIE8"/>
<dbReference type="PANTHER" id="PTHR30365:SF0">
    <property type="entry name" value="CYTOCHROME BD-I UBIQUINOL OXIDASE SUBUNIT 1"/>
    <property type="match status" value="1"/>
</dbReference>
<evidence type="ECO:0000256" key="10">
    <source>
        <dbReference type="ARBA" id="ARBA00022989"/>
    </source>
</evidence>
<dbReference type="GO" id="GO:0070069">
    <property type="term" value="C:cytochrome complex"/>
    <property type="evidence" value="ECO:0007669"/>
    <property type="project" value="InterPro"/>
</dbReference>
<feature type="transmembrane region" description="Helical" evidence="13">
    <location>
        <begin position="137"/>
        <end position="159"/>
    </location>
</feature>
<gene>
    <name evidence="14" type="ORF">IAC47_07750</name>
</gene>
<feature type="non-terminal residue" evidence="14">
    <location>
        <position position="1"/>
    </location>
</feature>
<keyword evidence="5" id="KW-0997">Cell inner membrane</keyword>
<reference evidence="14" key="2">
    <citation type="submission" date="2021-04" db="EMBL/GenBank/DDBJ databases">
        <authorList>
            <person name="Gilroy R."/>
        </authorList>
    </citation>
    <scope>NUCLEOTIDE SEQUENCE</scope>
    <source>
        <strain evidence="14">Gambia16-930</strain>
    </source>
</reference>
<dbReference type="GO" id="GO:0005886">
    <property type="term" value="C:plasma membrane"/>
    <property type="evidence" value="ECO:0007669"/>
    <property type="project" value="UniProtKB-SubCell"/>
</dbReference>
<dbReference type="Pfam" id="PF01654">
    <property type="entry name" value="Cyt_bd_oxida_I"/>
    <property type="match status" value="1"/>
</dbReference>
<comment type="caution">
    <text evidence="14">The sequence shown here is derived from an EMBL/GenBank/DDBJ whole genome shotgun (WGS) entry which is preliminary data.</text>
</comment>
<evidence type="ECO:0000313" key="14">
    <source>
        <dbReference type="EMBL" id="HIW88142.1"/>
    </source>
</evidence>
<dbReference type="GO" id="GO:0019646">
    <property type="term" value="P:aerobic electron transport chain"/>
    <property type="evidence" value="ECO:0007669"/>
    <property type="project" value="InterPro"/>
</dbReference>
<reference evidence="14" key="1">
    <citation type="journal article" date="2021" name="PeerJ">
        <title>Extensive microbial diversity within the chicken gut microbiome revealed by metagenomics and culture.</title>
        <authorList>
            <person name="Gilroy R."/>
            <person name="Ravi A."/>
            <person name="Getino M."/>
            <person name="Pursley I."/>
            <person name="Horton D.L."/>
            <person name="Alikhan N.F."/>
            <person name="Baker D."/>
            <person name="Gharbi K."/>
            <person name="Hall N."/>
            <person name="Watson M."/>
            <person name="Adriaenssens E.M."/>
            <person name="Foster-Nyarko E."/>
            <person name="Jarju S."/>
            <person name="Secka A."/>
            <person name="Antonio M."/>
            <person name="Oren A."/>
            <person name="Chaudhuri R.R."/>
            <person name="La Ragione R."/>
            <person name="Hildebrand F."/>
            <person name="Pallen M.J."/>
        </authorList>
    </citation>
    <scope>NUCLEOTIDE SEQUENCE</scope>
    <source>
        <strain evidence="14">Gambia16-930</strain>
    </source>
</reference>
<evidence type="ECO:0000256" key="13">
    <source>
        <dbReference type="SAM" id="Phobius"/>
    </source>
</evidence>
<dbReference type="GO" id="GO:0020037">
    <property type="term" value="F:heme binding"/>
    <property type="evidence" value="ECO:0007669"/>
    <property type="project" value="TreeGrafter"/>
</dbReference>
<evidence type="ECO:0000256" key="7">
    <source>
        <dbReference type="ARBA" id="ARBA00022692"/>
    </source>
</evidence>
<feature type="transmembrane region" description="Helical" evidence="13">
    <location>
        <begin position="171"/>
        <end position="193"/>
    </location>
</feature>
<evidence type="ECO:0000256" key="1">
    <source>
        <dbReference type="ARBA" id="ARBA00004429"/>
    </source>
</evidence>
<keyword evidence="11" id="KW-0408">Iron</keyword>
<dbReference type="Proteomes" id="UP000824267">
    <property type="component" value="Unassembled WGS sequence"/>
</dbReference>
<protein>
    <submittedName>
        <fullName evidence="14">Cytochrome ubiquinol oxidase subunit I</fullName>
    </submittedName>
</protein>
<keyword evidence="4" id="KW-1003">Cell membrane</keyword>
<evidence type="ECO:0000256" key="8">
    <source>
        <dbReference type="ARBA" id="ARBA00022723"/>
    </source>
</evidence>
<keyword evidence="8" id="KW-0479">Metal-binding</keyword>
<evidence type="ECO:0000256" key="11">
    <source>
        <dbReference type="ARBA" id="ARBA00023004"/>
    </source>
</evidence>
<feature type="transmembrane region" description="Helical" evidence="13">
    <location>
        <begin position="224"/>
        <end position="243"/>
    </location>
</feature>
<comment type="similarity">
    <text evidence="2">Belongs to the cytochrome ubiquinol oxidase subunit 1 family.</text>
</comment>
<keyword evidence="3" id="KW-0813">Transport</keyword>
<comment type="subcellular location">
    <subcellularLocation>
        <location evidence="1">Cell inner membrane</location>
        <topology evidence="1">Multi-pass membrane protein</topology>
    </subcellularLocation>
</comment>
<evidence type="ECO:0000256" key="3">
    <source>
        <dbReference type="ARBA" id="ARBA00022448"/>
    </source>
</evidence>
<dbReference type="GO" id="GO:0046872">
    <property type="term" value="F:metal ion binding"/>
    <property type="evidence" value="ECO:0007669"/>
    <property type="project" value="UniProtKB-KW"/>
</dbReference>
<keyword evidence="7 13" id="KW-0812">Transmembrane</keyword>
<sequence length="252" mass="28066">LYKGGTSQDLVAVGLLNPDKKTYDDGKKEFLFRISIPNMLSFLATRDFDGYVPGISDIIEGGYTDSDNQRALSFEEKQLKGRQAINSLALYRQAKAGKDTAAMNIHAKELNDNIACFGYGYIDKAEDSVPNVPLCFYSFRVMVLLGAYFVVFFALMLFLSKRDMLHKYRWTQYLAVVSIFLAYITAQSGWIVAEAGRQPWAIQDILPVGVGVSSVSISGVQTTFMIFAILFTVMLSAMIGIMVKQIRKGPQN</sequence>
<dbReference type="PANTHER" id="PTHR30365">
    <property type="entry name" value="CYTOCHROME D UBIQUINOL OXIDASE"/>
    <property type="match status" value="1"/>
</dbReference>
<dbReference type="GO" id="GO:0009055">
    <property type="term" value="F:electron transfer activity"/>
    <property type="evidence" value="ECO:0007669"/>
    <property type="project" value="InterPro"/>
</dbReference>
<dbReference type="EMBL" id="DXGG01000241">
    <property type="protein sequence ID" value="HIW88142.1"/>
    <property type="molecule type" value="Genomic_DNA"/>
</dbReference>
<keyword evidence="12 13" id="KW-0472">Membrane</keyword>
<evidence type="ECO:0000256" key="2">
    <source>
        <dbReference type="ARBA" id="ARBA00009819"/>
    </source>
</evidence>
<evidence type="ECO:0000256" key="9">
    <source>
        <dbReference type="ARBA" id="ARBA00022982"/>
    </source>
</evidence>
<evidence type="ECO:0000256" key="5">
    <source>
        <dbReference type="ARBA" id="ARBA00022519"/>
    </source>
</evidence>
<accession>A0A9D1RIE8</accession>
<dbReference type="InterPro" id="IPR002585">
    <property type="entry name" value="Cyt-d_ubiquinol_oxidase_su_1"/>
</dbReference>
<evidence type="ECO:0000313" key="15">
    <source>
        <dbReference type="Proteomes" id="UP000824267"/>
    </source>
</evidence>
<keyword evidence="9" id="KW-0249">Electron transport</keyword>
<proteinExistence type="inferred from homology"/>
<organism evidence="14 15">
    <name type="scientific">Candidatus Onthomorpha intestinigallinarum</name>
    <dbReference type="NCBI Taxonomy" id="2840880"/>
    <lineage>
        <taxon>Bacteria</taxon>
        <taxon>Pseudomonadati</taxon>
        <taxon>Bacteroidota</taxon>
        <taxon>Bacteroidia</taxon>
        <taxon>Bacteroidales</taxon>
        <taxon>Candidatus Onthomorpha</taxon>
    </lineage>
</organism>
<evidence type="ECO:0000256" key="12">
    <source>
        <dbReference type="ARBA" id="ARBA00023136"/>
    </source>
</evidence>
<keyword evidence="6" id="KW-0349">Heme</keyword>
<name>A0A9D1RIE8_9BACT</name>
<dbReference type="GO" id="GO:0016682">
    <property type="term" value="F:oxidoreductase activity, acting on diphenols and related substances as donors, oxygen as acceptor"/>
    <property type="evidence" value="ECO:0007669"/>
    <property type="project" value="TreeGrafter"/>
</dbReference>
<evidence type="ECO:0000256" key="4">
    <source>
        <dbReference type="ARBA" id="ARBA00022475"/>
    </source>
</evidence>